<sequence length="190" mass="19291">MKTIIAAVAVAAATAAAGAASAQNALGGSYVGIFAATSEFDSPGAPDVDGQRLGFAIGRNAVTPAGFYAGFEFSAAFSNAEGSAEIAGTGVALTIEEEYEVAASVRLGYAVNKRAAVYGKLSVRSAYFNLSAGPFSEDDSGSTLGVGFGGEYALGGGFGIALEYDRYDYELNNGNDREGSTISLGIRRGF</sequence>
<dbReference type="SUPFAM" id="SSF56925">
    <property type="entry name" value="OMPA-like"/>
    <property type="match status" value="1"/>
</dbReference>
<dbReference type="EMBL" id="PVTT01000002">
    <property type="protein sequence ID" value="PRY93457.1"/>
    <property type="molecule type" value="Genomic_DNA"/>
</dbReference>
<protein>
    <submittedName>
        <fullName evidence="4">Opacity protein-like surface antigen</fullName>
    </submittedName>
</protein>
<keyword evidence="5" id="KW-1185">Reference proteome</keyword>
<evidence type="ECO:0000256" key="2">
    <source>
        <dbReference type="SAM" id="SignalP"/>
    </source>
</evidence>
<dbReference type="InterPro" id="IPR011250">
    <property type="entry name" value="OMP/PagP_B-barrel"/>
</dbReference>
<dbReference type="RefSeq" id="WP_106161047.1">
    <property type="nucleotide sequence ID" value="NZ_PVTT01000002.1"/>
</dbReference>
<proteinExistence type="predicted"/>
<keyword evidence="1 2" id="KW-0732">Signal</keyword>
<reference evidence="4 5" key="1">
    <citation type="submission" date="2018-03" db="EMBL/GenBank/DDBJ databases">
        <title>Genomic Encyclopedia of Archaeal and Bacterial Type Strains, Phase II (KMG-II): from individual species to whole genera.</title>
        <authorList>
            <person name="Goeker M."/>
        </authorList>
    </citation>
    <scope>NUCLEOTIDE SEQUENCE [LARGE SCALE GENOMIC DNA]</scope>
    <source>
        <strain evidence="4 5">DSM 29318</strain>
    </source>
</reference>
<feature type="signal peptide" evidence="2">
    <location>
        <begin position="1"/>
        <end position="22"/>
    </location>
</feature>
<evidence type="ECO:0000256" key="1">
    <source>
        <dbReference type="ARBA" id="ARBA00022729"/>
    </source>
</evidence>
<evidence type="ECO:0000313" key="4">
    <source>
        <dbReference type="EMBL" id="PRY93457.1"/>
    </source>
</evidence>
<evidence type="ECO:0000313" key="5">
    <source>
        <dbReference type="Proteomes" id="UP000238801"/>
    </source>
</evidence>
<accession>A0A2T0X3G3</accession>
<dbReference type="InterPro" id="IPR027385">
    <property type="entry name" value="Beta-barrel_OMP"/>
</dbReference>
<evidence type="ECO:0000259" key="3">
    <source>
        <dbReference type="Pfam" id="PF13505"/>
    </source>
</evidence>
<dbReference type="Proteomes" id="UP000238801">
    <property type="component" value="Unassembled WGS sequence"/>
</dbReference>
<feature type="domain" description="Outer membrane protein beta-barrel" evidence="3">
    <location>
        <begin position="9"/>
        <end position="187"/>
    </location>
</feature>
<gene>
    <name evidence="4" type="ORF">BCF33_2325</name>
</gene>
<comment type="caution">
    <text evidence="4">The sequence shown here is derived from an EMBL/GenBank/DDBJ whole genome shotgun (WGS) entry which is preliminary data.</text>
</comment>
<dbReference type="AlphaFoldDB" id="A0A2T0X3G3"/>
<feature type="chain" id="PRO_5015660519" evidence="2">
    <location>
        <begin position="23"/>
        <end position="190"/>
    </location>
</feature>
<name>A0A2T0X3G3_9RHOB</name>
<dbReference type="Pfam" id="PF13505">
    <property type="entry name" value="OMP_b-brl"/>
    <property type="match status" value="1"/>
</dbReference>
<dbReference type="Gene3D" id="2.40.160.20">
    <property type="match status" value="1"/>
</dbReference>
<organism evidence="4 5">
    <name type="scientific">Hasllibacter halocynthiae</name>
    <dbReference type="NCBI Taxonomy" id="595589"/>
    <lineage>
        <taxon>Bacteria</taxon>
        <taxon>Pseudomonadati</taxon>
        <taxon>Pseudomonadota</taxon>
        <taxon>Alphaproteobacteria</taxon>
        <taxon>Rhodobacterales</taxon>
        <taxon>Roseobacteraceae</taxon>
        <taxon>Hasllibacter</taxon>
    </lineage>
</organism>